<dbReference type="InterPro" id="IPR020019">
    <property type="entry name" value="AcTrfase_PglD-like"/>
</dbReference>
<dbReference type="SUPFAM" id="SSF51161">
    <property type="entry name" value="Trimeric LpxA-like enzymes"/>
    <property type="match status" value="1"/>
</dbReference>
<feature type="non-terminal residue" evidence="1">
    <location>
        <position position="1"/>
    </location>
</feature>
<dbReference type="EMBL" id="UINC01146485">
    <property type="protein sequence ID" value="SVD37240.1"/>
    <property type="molecule type" value="Genomic_DNA"/>
</dbReference>
<organism evidence="1">
    <name type="scientific">marine metagenome</name>
    <dbReference type="NCBI Taxonomy" id="408172"/>
    <lineage>
        <taxon>unclassified sequences</taxon>
        <taxon>metagenomes</taxon>
        <taxon>ecological metagenomes</taxon>
    </lineage>
</organism>
<protein>
    <recommendedName>
        <fullName evidence="2">PglD N-terminal domain-containing protein</fullName>
    </recommendedName>
</protein>
<accession>A0A382USQ3</accession>
<dbReference type="PANTHER" id="PTHR43300">
    <property type="entry name" value="ACETYLTRANSFERASE"/>
    <property type="match status" value="1"/>
</dbReference>
<dbReference type="Gene3D" id="2.160.10.10">
    <property type="entry name" value="Hexapeptide repeat proteins"/>
    <property type="match status" value="1"/>
</dbReference>
<evidence type="ECO:0000313" key="1">
    <source>
        <dbReference type="EMBL" id="SVD37240.1"/>
    </source>
</evidence>
<dbReference type="InterPro" id="IPR001451">
    <property type="entry name" value="Hexapep"/>
</dbReference>
<dbReference type="InterPro" id="IPR050179">
    <property type="entry name" value="Trans_hexapeptide_repeat"/>
</dbReference>
<dbReference type="PANTHER" id="PTHR43300:SF7">
    <property type="entry name" value="UDP-N-ACETYLBACILLOSAMINE N-ACETYLTRANSFERASE"/>
    <property type="match status" value="1"/>
</dbReference>
<proteinExistence type="predicted"/>
<dbReference type="Gene3D" id="3.40.50.20">
    <property type="match status" value="1"/>
</dbReference>
<dbReference type="Pfam" id="PF00132">
    <property type="entry name" value="Hexapep"/>
    <property type="match status" value="1"/>
</dbReference>
<reference evidence="1" key="1">
    <citation type="submission" date="2018-05" db="EMBL/GenBank/DDBJ databases">
        <authorList>
            <person name="Lanie J.A."/>
            <person name="Ng W.-L."/>
            <person name="Kazmierczak K.M."/>
            <person name="Andrzejewski T.M."/>
            <person name="Davidsen T.M."/>
            <person name="Wayne K.J."/>
            <person name="Tettelin H."/>
            <person name="Glass J.I."/>
            <person name="Rusch D."/>
            <person name="Podicherti R."/>
            <person name="Tsui H.-C.T."/>
            <person name="Winkler M.E."/>
        </authorList>
    </citation>
    <scope>NUCLEOTIDE SEQUENCE</scope>
</reference>
<sequence length="170" mass="18056">EGKFQIAGIVDKSELIETDVFGYPVIGTDSDLNSLVKIHTHAIVTVGQIKLPDTRIKLFNLAMKAGFILPTIISPRAYVSEYANIGDGSVIMHNALVNANAKVGRNCIINTNALIEHDSNIADHCHIATNTVVNGNVSVGQGSFIGSGSITKEGIAIGENSFIKARSIVK</sequence>
<dbReference type="AlphaFoldDB" id="A0A382USQ3"/>
<evidence type="ECO:0008006" key="2">
    <source>
        <dbReference type="Google" id="ProtNLM"/>
    </source>
</evidence>
<dbReference type="InterPro" id="IPR011004">
    <property type="entry name" value="Trimer_LpxA-like_sf"/>
</dbReference>
<name>A0A382USQ3_9ZZZZ</name>
<gene>
    <name evidence="1" type="ORF">METZ01_LOCUS390094</name>
</gene>
<dbReference type="CDD" id="cd03360">
    <property type="entry name" value="LbH_AT_putative"/>
    <property type="match status" value="1"/>
</dbReference>